<name>A0A3L8ABP8_9BACE</name>
<dbReference type="SMART" id="SM00670">
    <property type="entry name" value="PINc"/>
    <property type="match status" value="1"/>
</dbReference>
<comment type="caution">
    <text evidence="2">The sequence shown here is derived from an EMBL/GenBank/DDBJ whole genome shotgun (WGS) entry which is preliminary data.</text>
</comment>
<evidence type="ECO:0000259" key="1">
    <source>
        <dbReference type="SMART" id="SM00670"/>
    </source>
</evidence>
<accession>A0A3L8ABP8</accession>
<protein>
    <recommendedName>
        <fullName evidence="1">PIN domain-containing protein</fullName>
    </recommendedName>
</protein>
<reference evidence="2 3" key="1">
    <citation type="submission" date="2018-09" db="EMBL/GenBank/DDBJ databases">
        <title>Murine metabolic-syndrome-specific gut microbial biobank.</title>
        <authorList>
            <person name="Liu C."/>
        </authorList>
    </citation>
    <scope>NUCLEOTIDE SEQUENCE [LARGE SCALE GENOMIC DNA]</scope>
    <source>
        <strain evidence="2 3">0.1X-D8-26</strain>
    </source>
</reference>
<dbReference type="AlphaFoldDB" id="A0A3L8ABP8"/>
<dbReference type="InterPro" id="IPR021799">
    <property type="entry name" value="PIN-like_prokaryotic"/>
</dbReference>
<dbReference type="Pfam" id="PF11848">
    <property type="entry name" value="DUF3368"/>
    <property type="match status" value="1"/>
</dbReference>
<dbReference type="SUPFAM" id="SSF88723">
    <property type="entry name" value="PIN domain-like"/>
    <property type="match status" value="1"/>
</dbReference>
<evidence type="ECO:0000313" key="3">
    <source>
        <dbReference type="Proteomes" id="UP000267159"/>
    </source>
</evidence>
<dbReference type="RefSeq" id="WP_121765744.1">
    <property type="nucleotide sequence ID" value="NZ_CAMRBV010000005.1"/>
</dbReference>
<organism evidence="2 3">
    <name type="scientific">Bacteroides acidifaciens</name>
    <dbReference type="NCBI Taxonomy" id="85831"/>
    <lineage>
        <taxon>Bacteria</taxon>
        <taxon>Pseudomonadati</taxon>
        <taxon>Bacteroidota</taxon>
        <taxon>Bacteroidia</taxon>
        <taxon>Bacteroidales</taxon>
        <taxon>Bacteroidaceae</taxon>
        <taxon>Bacteroides</taxon>
    </lineage>
</organism>
<sequence>MKILVNDTNIFIDLHSVGLLEELCRLPYEIHTVDFVVAEIEDVEQRKIFDKLVDENSIIVDGFTADEVMEIVEEHSAVSGNLSIPDCSVCYFARKHKVPMLTGDRRLRRYAEQQSIEVHGILFIFDEFVRYGVVSTTFAADRLEELFIINARLPQSEIRDRLRRWRGIWK</sequence>
<dbReference type="Gene3D" id="3.40.50.1010">
    <property type="entry name" value="5'-nuclease"/>
    <property type="match status" value="1"/>
</dbReference>
<gene>
    <name evidence="2" type="ORF">D7Y07_02040</name>
</gene>
<dbReference type="EMBL" id="RAZM01000003">
    <property type="protein sequence ID" value="RLT81605.1"/>
    <property type="molecule type" value="Genomic_DNA"/>
</dbReference>
<proteinExistence type="predicted"/>
<evidence type="ECO:0000313" key="2">
    <source>
        <dbReference type="EMBL" id="RLT81605.1"/>
    </source>
</evidence>
<dbReference type="Proteomes" id="UP000267159">
    <property type="component" value="Unassembled WGS sequence"/>
</dbReference>
<dbReference type="InterPro" id="IPR029060">
    <property type="entry name" value="PIN-like_dom_sf"/>
</dbReference>
<dbReference type="InterPro" id="IPR002716">
    <property type="entry name" value="PIN_dom"/>
</dbReference>
<feature type="domain" description="PIN" evidence="1">
    <location>
        <begin position="2"/>
        <end position="109"/>
    </location>
</feature>